<evidence type="ECO:0000256" key="3">
    <source>
        <dbReference type="ARBA" id="ARBA00022692"/>
    </source>
</evidence>
<dbReference type="AlphaFoldDB" id="A0ABD3PK57"/>
<keyword evidence="10" id="KW-1185">Reference proteome</keyword>
<feature type="transmembrane region" description="Helical" evidence="6">
    <location>
        <begin position="347"/>
        <end position="368"/>
    </location>
</feature>
<organism evidence="9 10">
    <name type="scientific">Stephanodiscus triporus</name>
    <dbReference type="NCBI Taxonomy" id="2934178"/>
    <lineage>
        <taxon>Eukaryota</taxon>
        <taxon>Sar</taxon>
        <taxon>Stramenopiles</taxon>
        <taxon>Ochrophyta</taxon>
        <taxon>Bacillariophyta</taxon>
        <taxon>Coscinodiscophyceae</taxon>
        <taxon>Thalassiosirophycidae</taxon>
        <taxon>Stephanodiscales</taxon>
        <taxon>Stephanodiscaceae</taxon>
        <taxon>Stephanodiscus</taxon>
    </lineage>
</organism>
<dbReference type="SUPFAM" id="SSF103481">
    <property type="entry name" value="Multidrug resistance efflux transporter EmrE"/>
    <property type="match status" value="2"/>
</dbReference>
<feature type="signal peptide" evidence="7">
    <location>
        <begin position="1"/>
        <end position="24"/>
    </location>
</feature>
<feature type="domain" description="EamA" evidence="8">
    <location>
        <begin position="128"/>
        <end position="251"/>
    </location>
</feature>
<proteinExistence type="predicted"/>
<keyword evidence="4 6" id="KW-1133">Transmembrane helix</keyword>
<dbReference type="PANTHER" id="PTHR42920">
    <property type="entry name" value="OS03G0707200 PROTEIN-RELATED"/>
    <property type="match status" value="1"/>
</dbReference>
<reference evidence="9 10" key="1">
    <citation type="submission" date="2024-10" db="EMBL/GenBank/DDBJ databases">
        <title>Updated reference genomes for cyclostephanoid diatoms.</title>
        <authorList>
            <person name="Roberts W.R."/>
            <person name="Alverson A.J."/>
        </authorList>
    </citation>
    <scope>NUCLEOTIDE SEQUENCE [LARGE SCALE GENOMIC DNA]</scope>
    <source>
        <strain evidence="9 10">AJA276-08</strain>
    </source>
</reference>
<feature type="transmembrane region" description="Helical" evidence="6">
    <location>
        <begin position="276"/>
        <end position="292"/>
    </location>
</feature>
<evidence type="ECO:0000313" key="10">
    <source>
        <dbReference type="Proteomes" id="UP001530315"/>
    </source>
</evidence>
<feature type="transmembrane region" description="Helical" evidence="6">
    <location>
        <begin position="182"/>
        <end position="201"/>
    </location>
</feature>
<dbReference type="EMBL" id="JALLAZ020000746">
    <property type="protein sequence ID" value="KAL3788054.1"/>
    <property type="molecule type" value="Genomic_DNA"/>
</dbReference>
<dbReference type="GO" id="GO:0005886">
    <property type="term" value="C:plasma membrane"/>
    <property type="evidence" value="ECO:0007669"/>
    <property type="project" value="UniProtKB-SubCell"/>
</dbReference>
<feature type="transmembrane region" description="Helical" evidence="6">
    <location>
        <begin position="207"/>
        <end position="226"/>
    </location>
</feature>
<gene>
    <name evidence="9" type="ORF">ACHAW5_000518</name>
</gene>
<comment type="caution">
    <text evidence="9">The sequence shown here is derived from an EMBL/GenBank/DDBJ whole genome shotgun (WGS) entry which is preliminary data.</text>
</comment>
<evidence type="ECO:0000259" key="8">
    <source>
        <dbReference type="Pfam" id="PF00892"/>
    </source>
</evidence>
<dbReference type="Pfam" id="PF00892">
    <property type="entry name" value="EamA"/>
    <property type="match status" value="2"/>
</dbReference>
<keyword evidence="5 6" id="KW-0472">Membrane</keyword>
<evidence type="ECO:0000256" key="2">
    <source>
        <dbReference type="ARBA" id="ARBA00022475"/>
    </source>
</evidence>
<dbReference type="InterPro" id="IPR051258">
    <property type="entry name" value="Diverse_Substrate_Transporter"/>
</dbReference>
<evidence type="ECO:0000256" key="4">
    <source>
        <dbReference type="ARBA" id="ARBA00022989"/>
    </source>
</evidence>
<keyword evidence="3 6" id="KW-0812">Transmembrane</keyword>
<feature type="domain" description="EamA" evidence="8">
    <location>
        <begin position="274"/>
        <end position="422"/>
    </location>
</feature>
<protein>
    <recommendedName>
        <fullName evidence="8">EamA domain-containing protein</fullName>
    </recommendedName>
</protein>
<evidence type="ECO:0000256" key="7">
    <source>
        <dbReference type="SAM" id="SignalP"/>
    </source>
</evidence>
<feature type="transmembrane region" description="Helical" evidence="6">
    <location>
        <begin position="238"/>
        <end position="256"/>
    </location>
</feature>
<dbReference type="InterPro" id="IPR037185">
    <property type="entry name" value="EmrE-like"/>
</dbReference>
<evidence type="ECO:0000313" key="9">
    <source>
        <dbReference type="EMBL" id="KAL3788054.1"/>
    </source>
</evidence>
<accession>A0ABD3PK57</accession>
<feature type="transmembrane region" description="Helical" evidence="6">
    <location>
        <begin position="304"/>
        <end position="327"/>
    </location>
</feature>
<keyword evidence="2" id="KW-1003">Cell membrane</keyword>
<keyword evidence="7" id="KW-0732">Signal</keyword>
<feature type="chain" id="PRO_5044853608" description="EamA domain-containing protein" evidence="7">
    <location>
        <begin position="25"/>
        <end position="441"/>
    </location>
</feature>
<sequence>MNNIMLLATGTLVLLSAALPTSDAFSAPHSTGRRRRPRSSMRVASNNAGMIKPFSNHSVASAALPYYQLQDTKSTLRSRKRVGLDEHADDERCVEAVLFESFPSDNEPPRPPSFVEGVLSTYVGPRLVLALVAVLYGTNFPLGAIMNDNLPASAATSSRMVLASLVLSPFLMKLRPSLRRQVLLGGAFVSLGYISQSVALIDTSPALVSFLGSATVLVCPVLQWLVDRRPMGIKDAPQTWLAAALCLSGVASLELFDSSTNTFSLDLLSRLGTGDALSLVQAVGFGTGVFLSEKMMTKEPDQALPITAGLVSATAFFAMLWCLADGWMTNPGWESMGLPGLFMNANMRTVALAVLWTGVVSTSLNFYIEITALGRVPSSEASVILATEPLWASLFAAVLFHEQFGTSDYVGGLLMISACLVNTLRPSDIMGFFAKVSETAE</sequence>
<dbReference type="Proteomes" id="UP001530315">
    <property type="component" value="Unassembled WGS sequence"/>
</dbReference>
<dbReference type="PANTHER" id="PTHR42920:SF5">
    <property type="entry name" value="EAMA DOMAIN-CONTAINING PROTEIN"/>
    <property type="match status" value="1"/>
</dbReference>
<evidence type="ECO:0000256" key="5">
    <source>
        <dbReference type="ARBA" id="ARBA00023136"/>
    </source>
</evidence>
<dbReference type="InterPro" id="IPR000620">
    <property type="entry name" value="EamA_dom"/>
</dbReference>
<evidence type="ECO:0000256" key="1">
    <source>
        <dbReference type="ARBA" id="ARBA00004651"/>
    </source>
</evidence>
<comment type="subcellular location">
    <subcellularLocation>
        <location evidence="1">Cell membrane</location>
        <topology evidence="1">Multi-pass membrane protein</topology>
    </subcellularLocation>
</comment>
<evidence type="ECO:0000256" key="6">
    <source>
        <dbReference type="SAM" id="Phobius"/>
    </source>
</evidence>
<name>A0ABD3PK57_9STRA</name>